<comment type="subcellular location">
    <subcellularLocation>
        <location evidence="1">Membrane</location>
        <topology evidence="1">Multi-pass membrane protein</topology>
    </subcellularLocation>
</comment>
<accession>A0ABT5U8X6</accession>
<dbReference type="Pfam" id="PF12698">
    <property type="entry name" value="ABC2_membrane_3"/>
    <property type="match status" value="1"/>
</dbReference>
<dbReference type="InterPro" id="IPR013525">
    <property type="entry name" value="ABC2_TM"/>
</dbReference>
<evidence type="ECO:0000256" key="1">
    <source>
        <dbReference type="ARBA" id="ARBA00004141"/>
    </source>
</evidence>
<dbReference type="EMBL" id="JAPMOU010000014">
    <property type="protein sequence ID" value="MDE1462832.1"/>
    <property type="molecule type" value="Genomic_DNA"/>
</dbReference>
<keyword evidence="2 5" id="KW-0812">Transmembrane</keyword>
<dbReference type="RefSeq" id="WP_274689183.1">
    <property type="nucleotide sequence ID" value="NZ_JAPMOU010000014.1"/>
</dbReference>
<keyword evidence="4 5" id="KW-0472">Membrane</keyword>
<feature type="transmembrane region" description="Helical" evidence="5">
    <location>
        <begin position="314"/>
        <end position="334"/>
    </location>
</feature>
<name>A0ABT5U8X6_9GAMM</name>
<gene>
    <name evidence="7" type="ORF">ORQ98_12720</name>
</gene>
<dbReference type="PANTHER" id="PTHR43027:SF2">
    <property type="entry name" value="TRANSPORT PERMEASE PROTEIN"/>
    <property type="match status" value="1"/>
</dbReference>
<dbReference type="InterPro" id="IPR052902">
    <property type="entry name" value="ABC-2_transporter"/>
</dbReference>
<keyword evidence="8" id="KW-1185">Reference proteome</keyword>
<comment type="caution">
    <text evidence="7">The sequence shown here is derived from an EMBL/GenBank/DDBJ whole genome shotgun (WGS) entry which is preliminary data.</text>
</comment>
<feature type="transmembrane region" description="Helical" evidence="5">
    <location>
        <begin position="196"/>
        <end position="219"/>
    </location>
</feature>
<evidence type="ECO:0000256" key="2">
    <source>
        <dbReference type="ARBA" id="ARBA00022692"/>
    </source>
</evidence>
<dbReference type="Proteomes" id="UP001528823">
    <property type="component" value="Unassembled WGS sequence"/>
</dbReference>
<reference evidence="7 8" key="1">
    <citation type="submission" date="2022-11" db="EMBL/GenBank/DDBJ databases">
        <title>Spartinivicinus poritis sp. nov., isolated from scleractinian coral Porites lutea.</title>
        <authorList>
            <person name="Zhang G."/>
            <person name="Cai L."/>
            <person name="Wei Q."/>
        </authorList>
    </citation>
    <scope>NUCLEOTIDE SEQUENCE [LARGE SCALE GENOMIC DNA]</scope>
    <source>
        <strain evidence="7 8">A2-2</strain>
    </source>
</reference>
<evidence type="ECO:0000256" key="3">
    <source>
        <dbReference type="ARBA" id="ARBA00022989"/>
    </source>
</evidence>
<evidence type="ECO:0000313" key="7">
    <source>
        <dbReference type="EMBL" id="MDE1462832.1"/>
    </source>
</evidence>
<evidence type="ECO:0000256" key="5">
    <source>
        <dbReference type="SAM" id="Phobius"/>
    </source>
</evidence>
<feature type="transmembrane region" description="Helical" evidence="5">
    <location>
        <begin position="256"/>
        <end position="274"/>
    </location>
</feature>
<sequence length="337" mass="38061">MLNLKPFIAIFIARTKEFYRDKAAWSWSLIMPFLLVIGFNFALSDSQRQQYKVGVVETSTDQLNPLKYLKFIEFVYYHDQQQAIDRVKYHQLDLLIKAESSQIKYWVNSDSTGGYFMEQLLLQQAADATKQTVTGREIRYVDWVMPGILGMNIMFSALYGVGFVIVRYRKNGVLKRLKATPLSALQFITAQACSRLVVILLISLTLYLGCYLTIDFLMLGSLIDLLVVLLTGGASMIAMGLIIASRISTEEVADGILNAIAWPMMFLSGVWFSLDSATQTLQLIANLMPLNHMVTASREIMINGASLTDISNHLLIMVIFTVVCLVIAASFFRWERN</sequence>
<dbReference type="PROSITE" id="PS51012">
    <property type="entry name" value="ABC_TM2"/>
    <property type="match status" value="1"/>
</dbReference>
<dbReference type="InterPro" id="IPR047817">
    <property type="entry name" value="ABC2_TM_bact-type"/>
</dbReference>
<feature type="transmembrane region" description="Helical" evidence="5">
    <location>
        <begin position="24"/>
        <end position="43"/>
    </location>
</feature>
<evidence type="ECO:0000256" key="4">
    <source>
        <dbReference type="ARBA" id="ARBA00023136"/>
    </source>
</evidence>
<evidence type="ECO:0000313" key="8">
    <source>
        <dbReference type="Proteomes" id="UP001528823"/>
    </source>
</evidence>
<proteinExistence type="predicted"/>
<feature type="domain" description="ABC transmembrane type-2" evidence="6">
    <location>
        <begin position="110"/>
        <end position="335"/>
    </location>
</feature>
<feature type="transmembrane region" description="Helical" evidence="5">
    <location>
        <begin position="225"/>
        <end position="244"/>
    </location>
</feature>
<dbReference type="PANTHER" id="PTHR43027">
    <property type="entry name" value="DOXORUBICIN RESISTANCE ABC TRANSPORTER PERMEASE PROTEIN DRRC-RELATED"/>
    <property type="match status" value="1"/>
</dbReference>
<feature type="transmembrane region" description="Helical" evidence="5">
    <location>
        <begin position="143"/>
        <end position="166"/>
    </location>
</feature>
<organism evidence="7 8">
    <name type="scientific">Spartinivicinus poritis</name>
    <dbReference type="NCBI Taxonomy" id="2994640"/>
    <lineage>
        <taxon>Bacteria</taxon>
        <taxon>Pseudomonadati</taxon>
        <taxon>Pseudomonadota</taxon>
        <taxon>Gammaproteobacteria</taxon>
        <taxon>Oceanospirillales</taxon>
        <taxon>Zooshikellaceae</taxon>
        <taxon>Spartinivicinus</taxon>
    </lineage>
</organism>
<protein>
    <submittedName>
        <fullName evidence="7">ABC transporter permease</fullName>
    </submittedName>
</protein>
<keyword evidence="3 5" id="KW-1133">Transmembrane helix</keyword>
<evidence type="ECO:0000259" key="6">
    <source>
        <dbReference type="PROSITE" id="PS51012"/>
    </source>
</evidence>